<dbReference type="PROSITE" id="PS50902">
    <property type="entry name" value="FLAVODOXIN_LIKE"/>
    <property type="match status" value="1"/>
</dbReference>
<dbReference type="PANTHER" id="PTHR19384">
    <property type="entry name" value="NITRIC OXIDE SYNTHASE-RELATED"/>
    <property type="match status" value="1"/>
</dbReference>
<dbReference type="Gene3D" id="3.40.50.80">
    <property type="entry name" value="Nucleotide-binding domain of ferredoxin-NADP reductase (FNR) module"/>
    <property type="match status" value="1"/>
</dbReference>
<feature type="transmembrane region" description="Helical" evidence="2">
    <location>
        <begin position="130"/>
        <end position="150"/>
    </location>
</feature>
<dbReference type="SUPFAM" id="SSF63380">
    <property type="entry name" value="Riboflavin synthase domain-like"/>
    <property type="match status" value="1"/>
</dbReference>
<dbReference type="Pfam" id="PF03929">
    <property type="entry name" value="PepSY_TM"/>
    <property type="match status" value="1"/>
</dbReference>
<dbReference type="InterPro" id="IPR039261">
    <property type="entry name" value="FNR_nucleotide-bd"/>
</dbReference>
<feature type="transmembrane region" description="Helical" evidence="2">
    <location>
        <begin position="293"/>
        <end position="318"/>
    </location>
</feature>
<dbReference type="SUPFAM" id="SSF52343">
    <property type="entry name" value="Ferredoxin reductase-like, C-terminal NADP-linked domain"/>
    <property type="match status" value="1"/>
</dbReference>
<dbReference type="InterPro" id="IPR001433">
    <property type="entry name" value="OxRdtase_FAD/NAD-bd"/>
</dbReference>
<dbReference type="AlphaFoldDB" id="A0A1S7DTT9"/>
<feature type="transmembrane region" description="Helical" evidence="2">
    <location>
        <begin position="12"/>
        <end position="33"/>
    </location>
</feature>
<organism evidence="4 5">
    <name type="scientific">Riemerella anatipestifer</name>
    <name type="common">Moraxella anatipestifer</name>
    <dbReference type="NCBI Taxonomy" id="34085"/>
    <lineage>
        <taxon>Bacteria</taxon>
        <taxon>Pseudomonadati</taxon>
        <taxon>Bacteroidota</taxon>
        <taxon>Flavobacteriia</taxon>
        <taxon>Flavobacteriales</taxon>
        <taxon>Weeksellaceae</taxon>
        <taxon>Riemerella</taxon>
    </lineage>
</organism>
<evidence type="ECO:0000313" key="5">
    <source>
        <dbReference type="Proteomes" id="UP000189883"/>
    </source>
</evidence>
<dbReference type="GO" id="GO:0050660">
    <property type="term" value="F:flavin adenine dinucleotide binding"/>
    <property type="evidence" value="ECO:0007669"/>
    <property type="project" value="TreeGrafter"/>
</dbReference>
<dbReference type="Gene3D" id="3.40.50.360">
    <property type="match status" value="1"/>
</dbReference>
<evidence type="ECO:0000256" key="2">
    <source>
        <dbReference type="SAM" id="Phobius"/>
    </source>
</evidence>
<feature type="transmembrane region" description="Helical" evidence="2">
    <location>
        <begin position="170"/>
        <end position="195"/>
    </location>
</feature>
<dbReference type="GO" id="GO:0010181">
    <property type="term" value="F:FMN binding"/>
    <property type="evidence" value="ECO:0007669"/>
    <property type="project" value="InterPro"/>
</dbReference>
<dbReference type="EMBL" id="CP011859">
    <property type="protein sequence ID" value="AQY22535.1"/>
    <property type="molecule type" value="Genomic_DNA"/>
</dbReference>
<feature type="domain" description="Flavodoxin-like" evidence="3">
    <location>
        <begin position="336"/>
        <end position="475"/>
    </location>
</feature>
<dbReference type="InterPro" id="IPR017938">
    <property type="entry name" value="Riboflavin_synthase-like_b-brl"/>
</dbReference>
<sequence length="727" mass="82976">MKTAIWRYLHLGLACSISTLLIIASVTGGILALDEMVKKSEYKAHQFPAHISISDAIKNIKPSFSEIQELKVEQQVLIVEGFNQDLNTVVSITNPSNGKLIAPPRKSHQWVSWANILHRSLFLHELGRGIIGATSCLFLLSILSGGILLYRRQGNRLLHNAKTNTKVDFIHFIGGKWLGIPLFIIAFTGSILFLFRFEVLRSTPAPVETFKTKSKNTSSPSEFEIFKNTPLTEVKKLSFPLFEDEEEYYKLTTKQATFTINQFTGEIISKQNQTPLQNFEGLNKTIHTGEIHFIWAIVLFFSSLSIPLFIFSGILLWWRRKKKKIKNPFQANQAEYIILAGTDGGTTLEFANKIHQQFLDLGLRSYLTEMNHYTIYPKGRFLLCFASTYGDGEAPSSAIYFEKKLNTIVQPHKMKYSIVGFGSINYPKYNAYATHIASILEEKETFENALPLVKVNQKSPTAFLEWVQYWNEYFPEYQLNTSESFYRLKLKKKIKLKVLDKTEVCTHNQLFKINLKPLVKTPLRSGDLLEITPMEKQPRLYSVAKQNNSITLWVKLIPNGLGSNFLYNLTISDKLKATPIQNKHFRFPKKAKSVHLISNGTGIAPFLGMIAENTSLTKIYLYGGFRHRTSIISEMEKDLNLYIKNNQLTSYQLAFSRDTNGNRITKYIIDDLAQIIASLEDGGIMMVCGSVELLSDIETAINNYSEKHHTPNYTYFKNNHQILTDVY</sequence>
<protein>
    <submittedName>
        <fullName evidence="4">Flavodoxin/nitric oxide synthase</fullName>
    </submittedName>
</protein>
<evidence type="ECO:0000313" key="4">
    <source>
        <dbReference type="EMBL" id="AQY22535.1"/>
    </source>
</evidence>
<name>A0A1S7DTT9_RIEAN</name>
<dbReference type="GO" id="GO:0005829">
    <property type="term" value="C:cytosol"/>
    <property type="evidence" value="ECO:0007669"/>
    <property type="project" value="TreeGrafter"/>
</dbReference>
<keyword evidence="2" id="KW-0812">Transmembrane</keyword>
<dbReference type="Pfam" id="PF00258">
    <property type="entry name" value="Flavodoxin_1"/>
    <property type="match status" value="1"/>
</dbReference>
<dbReference type="InterPro" id="IPR029039">
    <property type="entry name" value="Flavoprotein-like_sf"/>
</dbReference>
<proteinExistence type="predicted"/>
<dbReference type="SUPFAM" id="SSF52218">
    <property type="entry name" value="Flavoproteins"/>
    <property type="match status" value="1"/>
</dbReference>
<evidence type="ECO:0000259" key="3">
    <source>
        <dbReference type="PROSITE" id="PS50902"/>
    </source>
</evidence>
<reference evidence="4 5" key="1">
    <citation type="submission" date="2015-06" db="EMBL/GenBank/DDBJ databases">
        <title>R. anatipestifer strain HXb2 is the most virulent strain so far, and the genome sequence would help us uncover the pathogenesis.</title>
        <authorList>
            <person name="Hu Q."/>
            <person name="Qi J."/>
            <person name="Bo H."/>
            <person name="Liu G."/>
            <person name="Tao M."/>
            <person name="Ding Y."/>
            <person name="Xue Y."/>
        </authorList>
    </citation>
    <scope>NUCLEOTIDE SEQUENCE [LARGE SCALE GENOMIC DNA]</scope>
    <source>
        <strain evidence="4 5">HXb2</strain>
    </source>
</reference>
<keyword evidence="2" id="KW-1133">Transmembrane helix</keyword>
<dbReference type="GO" id="GO:0016491">
    <property type="term" value="F:oxidoreductase activity"/>
    <property type="evidence" value="ECO:0007669"/>
    <property type="project" value="InterPro"/>
</dbReference>
<keyword evidence="1" id="KW-0285">Flavoprotein</keyword>
<dbReference type="Proteomes" id="UP000189883">
    <property type="component" value="Chromosome"/>
</dbReference>
<dbReference type="RefSeq" id="WP_079207715.1">
    <property type="nucleotide sequence ID" value="NZ_CP011859.1"/>
</dbReference>
<dbReference type="InterPro" id="IPR008254">
    <property type="entry name" value="Flavodoxin/NO_synth"/>
</dbReference>
<gene>
    <name evidence="4" type="ORF">AB406_1591</name>
</gene>
<dbReference type="Pfam" id="PF00175">
    <property type="entry name" value="NAD_binding_1"/>
    <property type="match status" value="1"/>
</dbReference>
<dbReference type="InterPro" id="IPR005625">
    <property type="entry name" value="PepSY-ass_TM"/>
</dbReference>
<keyword evidence="2" id="KW-0472">Membrane</keyword>
<accession>A0A1S7DTT9</accession>
<evidence type="ECO:0000256" key="1">
    <source>
        <dbReference type="ARBA" id="ARBA00022630"/>
    </source>
</evidence>